<accession>A0A7N9CJL8</accession>
<dbReference type="GeneTree" id="ENSGT01150000286943"/>
<keyword evidence="2" id="KW-1185">Reference proteome</keyword>
<evidence type="ECO:0000313" key="2">
    <source>
        <dbReference type="Proteomes" id="UP000233100"/>
    </source>
</evidence>
<reference evidence="1" key="2">
    <citation type="submission" date="2025-08" db="UniProtKB">
        <authorList>
            <consortium name="Ensembl"/>
        </authorList>
    </citation>
    <scope>IDENTIFICATION</scope>
</reference>
<evidence type="ECO:0000313" key="1">
    <source>
        <dbReference type="Ensembl" id="ENSMFAP00000048872.1"/>
    </source>
</evidence>
<proteinExistence type="predicted"/>
<dbReference type="PANTHER" id="PTHR12138:SF162">
    <property type="entry name" value="CHROMOSOME UNDETERMINED SCAFFOLD_275, WHOLE GENOME SHOTGUN SEQUENCE"/>
    <property type="match status" value="1"/>
</dbReference>
<dbReference type="PRINTS" id="PR02045">
    <property type="entry name" value="F138DOMAIN"/>
</dbReference>
<reference evidence="1 2" key="1">
    <citation type="submission" date="2013-03" db="EMBL/GenBank/DDBJ databases">
        <authorList>
            <person name="Warren W."/>
            <person name="Wilson R.K."/>
        </authorList>
    </citation>
    <scope>NUCLEOTIDE SEQUENCE</scope>
</reference>
<name>A0A7N9CJL8_MACFA</name>
<sequence>PRLECSGVTLAHCNLHLLGSSDSPTSASQAAGITGTRHHAWLIFVFLVETRFRHVGQTGLQLLISSDPPTSASQSAGITGMSHSAWPTSFFLRPDFSFRLYDCSSKVIYSLLVLRNLLHV</sequence>
<dbReference type="Proteomes" id="UP000233100">
    <property type="component" value="Chromosome 8"/>
</dbReference>
<reference evidence="1" key="3">
    <citation type="submission" date="2025-09" db="UniProtKB">
        <authorList>
            <consortium name="Ensembl"/>
        </authorList>
    </citation>
    <scope>IDENTIFICATION</scope>
</reference>
<dbReference type="AlphaFoldDB" id="A0A7N9CJL8"/>
<dbReference type="PANTHER" id="PTHR12138">
    <property type="entry name" value="PRIMATE-EXPANDED PROTEIN FAMILY"/>
    <property type="match status" value="1"/>
</dbReference>
<protein>
    <submittedName>
        <fullName evidence="1">Uncharacterized protein</fullName>
    </submittedName>
</protein>
<dbReference type="Ensembl" id="ENSMFAT00000083424.1">
    <property type="protein sequence ID" value="ENSMFAP00000048872.1"/>
    <property type="gene ID" value="ENSMFAG00000052358.1"/>
</dbReference>
<organism evidence="1 2">
    <name type="scientific">Macaca fascicularis</name>
    <name type="common">Crab-eating macaque</name>
    <name type="synonym">Cynomolgus monkey</name>
    <dbReference type="NCBI Taxonomy" id="9541"/>
    <lineage>
        <taxon>Eukaryota</taxon>
        <taxon>Metazoa</taxon>
        <taxon>Chordata</taxon>
        <taxon>Craniata</taxon>
        <taxon>Vertebrata</taxon>
        <taxon>Euteleostomi</taxon>
        <taxon>Mammalia</taxon>
        <taxon>Eutheria</taxon>
        <taxon>Euarchontoglires</taxon>
        <taxon>Primates</taxon>
        <taxon>Haplorrhini</taxon>
        <taxon>Catarrhini</taxon>
        <taxon>Cercopithecidae</taxon>
        <taxon>Cercopithecinae</taxon>
        <taxon>Macaca</taxon>
    </lineage>
</organism>